<accession>A0A9P5XX53</accession>
<dbReference type="SUPFAM" id="SSF55753">
    <property type="entry name" value="Actin depolymerizing proteins"/>
    <property type="match status" value="1"/>
</dbReference>
<proteinExistence type="predicted"/>
<evidence type="ECO:0000259" key="2">
    <source>
        <dbReference type="PROSITE" id="PS51263"/>
    </source>
</evidence>
<dbReference type="Proteomes" id="UP000807353">
    <property type="component" value="Unassembled WGS sequence"/>
</dbReference>
<dbReference type="InterPro" id="IPR002108">
    <property type="entry name" value="ADF-H"/>
</dbReference>
<evidence type="ECO:0000256" key="1">
    <source>
        <dbReference type="SAM" id="MobiDB-lite"/>
    </source>
</evidence>
<organism evidence="3 4">
    <name type="scientific">Collybia nuda</name>
    <dbReference type="NCBI Taxonomy" id="64659"/>
    <lineage>
        <taxon>Eukaryota</taxon>
        <taxon>Fungi</taxon>
        <taxon>Dikarya</taxon>
        <taxon>Basidiomycota</taxon>
        <taxon>Agaricomycotina</taxon>
        <taxon>Agaricomycetes</taxon>
        <taxon>Agaricomycetidae</taxon>
        <taxon>Agaricales</taxon>
        <taxon>Tricholomatineae</taxon>
        <taxon>Clitocybaceae</taxon>
        <taxon>Collybia</taxon>
    </lineage>
</organism>
<feature type="domain" description="ADF-H" evidence="2">
    <location>
        <begin position="2"/>
        <end position="132"/>
    </location>
</feature>
<dbReference type="AlphaFoldDB" id="A0A9P5XX53"/>
<evidence type="ECO:0000313" key="4">
    <source>
        <dbReference type="Proteomes" id="UP000807353"/>
    </source>
</evidence>
<dbReference type="OrthoDB" id="67965at2759"/>
<feature type="region of interest" description="Disordered" evidence="1">
    <location>
        <begin position="133"/>
        <end position="153"/>
    </location>
</feature>
<evidence type="ECO:0000313" key="3">
    <source>
        <dbReference type="EMBL" id="KAF9457201.1"/>
    </source>
</evidence>
<dbReference type="SUPFAM" id="SSF50729">
    <property type="entry name" value="PH domain-like"/>
    <property type="match status" value="1"/>
</dbReference>
<comment type="caution">
    <text evidence="3">The sequence shown here is derived from an EMBL/GenBank/DDBJ whole genome shotgun (WGS) entry which is preliminary data.</text>
</comment>
<dbReference type="InterPro" id="IPR029006">
    <property type="entry name" value="ADF-H/Gelsolin-like_dom_sf"/>
</dbReference>
<dbReference type="Pfam" id="PF00241">
    <property type="entry name" value="Cofilin_ADF"/>
    <property type="match status" value="1"/>
</dbReference>
<protein>
    <recommendedName>
        <fullName evidence="2">ADF-H domain-containing protein</fullName>
    </recommendedName>
</protein>
<dbReference type="GO" id="GO:0003779">
    <property type="term" value="F:actin binding"/>
    <property type="evidence" value="ECO:0007669"/>
    <property type="project" value="InterPro"/>
</dbReference>
<gene>
    <name evidence="3" type="ORF">BDZ94DRAFT_1326449</name>
</gene>
<keyword evidence="4" id="KW-1185">Reference proteome</keyword>
<feature type="region of interest" description="Disordered" evidence="1">
    <location>
        <begin position="187"/>
        <end position="218"/>
    </location>
</feature>
<reference evidence="3" key="1">
    <citation type="submission" date="2020-11" db="EMBL/GenBank/DDBJ databases">
        <authorList>
            <consortium name="DOE Joint Genome Institute"/>
            <person name="Ahrendt S."/>
            <person name="Riley R."/>
            <person name="Andreopoulos W."/>
            <person name="Labutti K."/>
            <person name="Pangilinan J."/>
            <person name="Ruiz-Duenas F.J."/>
            <person name="Barrasa J.M."/>
            <person name="Sanchez-Garcia M."/>
            <person name="Camarero S."/>
            <person name="Miyauchi S."/>
            <person name="Serrano A."/>
            <person name="Linde D."/>
            <person name="Babiker R."/>
            <person name="Drula E."/>
            <person name="Ayuso-Fernandez I."/>
            <person name="Pacheco R."/>
            <person name="Padilla G."/>
            <person name="Ferreira P."/>
            <person name="Barriuso J."/>
            <person name="Kellner H."/>
            <person name="Castanera R."/>
            <person name="Alfaro M."/>
            <person name="Ramirez L."/>
            <person name="Pisabarro A.G."/>
            <person name="Kuo A."/>
            <person name="Tritt A."/>
            <person name="Lipzen A."/>
            <person name="He G."/>
            <person name="Yan M."/>
            <person name="Ng V."/>
            <person name="Cullen D."/>
            <person name="Martin F."/>
            <person name="Rosso M.-N."/>
            <person name="Henrissat B."/>
            <person name="Hibbett D."/>
            <person name="Martinez A.T."/>
            <person name="Grigoriev I.V."/>
        </authorList>
    </citation>
    <scope>NUCLEOTIDE SEQUENCE</scope>
    <source>
        <strain evidence="3">CBS 247.69</strain>
    </source>
</reference>
<sequence length="541" mass="62907">MALNLSDPGAIVAAYESIVDNTLNWLLLKYSNAQHDELSLFETGSDGLWELKQMIDELDQVFIGFYRHELSLGEEPIFTLINYIPNTVSGVKRARALVHSRRVGAVFKRHHTTLTVEHLNHLSSEAIRSSLDGLDHPKYPSMGRTTSQPNQAPLAPIRRSFSETYAPYAIPPAPPVAKSASMFSSFMRRKKKADDSNDEDDDADPPPAPPKDKGKYGIQRTTVPYDNAVDISGPRVIPPRKRNGSVSDFAVISRSSSSDEVIIEPVRSEKPIIQTLPLRGKWTPKVIDPEERLRRTREAQRQRLIEEQEALREEEERQAERNRQREAQIREEKEYEARRRASLEEEVRRMTAERKRKERLEKEEEEQKTREFEERKRLDRERRLLEHQKLEAWRQEQVRLADEAARRAEESRQREEDERRKKISIAEAKVKRKGAESLLTGWVTIQASGSLLWKRRYFKFIGSTAYFYRSPTDTHQILEKVELRGKLRGLREWNEGYEDLEAIPHSFAVEFKDGQKWWSMYADSEEEKYKLLGLLHHAAGL</sequence>
<name>A0A9P5XX53_9AGAR</name>
<feature type="region of interest" description="Disordered" evidence="1">
    <location>
        <begin position="307"/>
        <end position="366"/>
    </location>
</feature>
<dbReference type="EMBL" id="MU150383">
    <property type="protein sequence ID" value="KAF9457201.1"/>
    <property type="molecule type" value="Genomic_DNA"/>
</dbReference>
<dbReference type="Gene3D" id="3.40.20.10">
    <property type="entry name" value="Severin"/>
    <property type="match status" value="1"/>
</dbReference>
<dbReference type="Gene3D" id="2.30.29.30">
    <property type="entry name" value="Pleckstrin-homology domain (PH domain)/Phosphotyrosine-binding domain (PTB)"/>
    <property type="match status" value="1"/>
</dbReference>
<dbReference type="InterPro" id="IPR011993">
    <property type="entry name" value="PH-like_dom_sf"/>
</dbReference>
<dbReference type="PROSITE" id="PS51263">
    <property type="entry name" value="ADF_H"/>
    <property type="match status" value="1"/>
</dbReference>
<dbReference type="CDD" id="cd00821">
    <property type="entry name" value="PH"/>
    <property type="match status" value="1"/>
</dbReference>